<feature type="compositionally biased region" description="Polar residues" evidence="1">
    <location>
        <begin position="42"/>
        <end position="51"/>
    </location>
</feature>
<evidence type="ECO:0000256" key="1">
    <source>
        <dbReference type="SAM" id="MobiDB-lite"/>
    </source>
</evidence>
<feature type="region of interest" description="Disordered" evidence="1">
    <location>
        <begin position="30"/>
        <end position="54"/>
    </location>
</feature>
<proteinExistence type="predicted"/>
<evidence type="ECO:0000313" key="2">
    <source>
        <dbReference type="EMBL" id="CAE7248180.1"/>
    </source>
</evidence>
<evidence type="ECO:0000313" key="3">
    <source>
        <dbReference type="Proteomes" id="UP000604046"/>
    </source>
</evidence>
<reference evidence="2" key="1">
    <citation type="submission" date="2021-02" db="EMBL/GenBank/DDBJ databases">
        <authorList>
            <person name="Dougan E. K."/>
            <person name="Rhodes N."/>
            <person name="Thang M."/>
            <person name="Chan C."/>
        </authorList>
    </citation>
    <scope>NUCLEOTIDE SEQUENCE</scope>
</reference>
<gene>
    <name evidence="2" type="ORF">SNAT2548_LOCUS11980</name>
</gene>
<accession>A0A812LZD6</accession>
<feature type="compositionally biased region" description="Basic and acidic residues" evidence="1">
    <location>
        <begin position="30"/>
        <end position="39"/>
    </location>
</feature>
<name>A0A812LZD6_9DINO</name>
<dbReference type="Proteomes" id="UP000604046">
    <property type="component" value="Unassembled WGS sequence"/>
</dbReference>
<dbReference type="OrthoDB" id="437355at2759"/>
<dbReference type="EMBL" id="CAJNDS010001113">
    <property type="protein sequence ID" value="CAE7248180.1"/>
    <property type="molecule type" value="Genomic_DNA"/>
</dbReference>
<protein>
    <submittedName>
        <fullName evidence="2">Uncharacterized protein</fullName>
    </submittedName>
</protein>
<dbReference type="AlphaFoldDB" id="A0A812LZD6"/>
<comment type="caution">
    <text evidence="2">The sequence shown here is derived from an EMBL/GenBank/DDBJ whole genome shotgun (WGS) entry which is preliminary data.</text>
</comment>
<keyword evidence="3" id="KW-1185">Reference proteome</keyword>
<sequence>MSLQEALETFRPRCFELGLPLRPTLFETKEDAETQKADENTESGAQSTSPEQPRLATQKLYLATSGGVQGVLQLHKALDDDMEGYAYMWRTHEIWPEQQGSQLSAAWKVDIGIHFIRRDDYRGKADHVPGDRPRLPFDALTTPGFFFAVGVGLQVRGCKPELQLAALQALEVVLSACVPPDLDLDLLPGRSECARAACFSQQTQLPSGIVLRFDTCSPERS</sequence>
<organism evidence="2 3">
    <name type="scientific">Symbiodinium natans</name>
    <dbReference type="NCBI Taxonomy" id="878477"/>
    <lineage>
        <taxon>Eukaryota</taxon>
        <taxon>Sar</taxon>
        <taxon>Alveolata</taxon>
        <taxon>Dinophyceae</taxon>
        <taxon>Suessiales</taxon>
        <taxon>Symbiodiniaceae</taxon>
        <taxon>Symbiodinium</taxon>
    </lineage>
</organism>